<comment type="catalytic activity">
    <reaction evidence="1">
        <text>Random hydrolysis of (1-&gt;4)-beta-D-mannosidic linkages in mannans, galactomannans and glucomannans.</text>
        <dbReference type="EC" id="3.2.1.78"/>
    </reaction>
</comment>
<dbReference type="EC" id="3.2.1.78" evidence="4"/>
<dbReference type="GO" id="GO:0005576">
    <property type="term" value="C:extracellular region"/>
    <property type="evidence" value="ECO:0007669"/>
    <property type="project" value="UniProtKB-SubCell"/>
</dbReference>
<dbReference type="AlphaFoldDB" id="A0A5C3R7P1"/>
<evidence type="ECO:0000256" key="3">
    <source>
        <dbReference type="ARBA" id="ARBA00005641"/>
    </source>
</evidence>
<dbReference type="Proteomes" id="UP000305067">
    <property type="component" value="Unassembled WGS sequence"/>
</dbReference>
<dbReference type="SUPFAM" id="SSF51445">
    <property type="entry name" value="(Trans)glycosidases"/>
    <property type="match status" value="1"/>
</dbReference>
<keyword evidence="14" id="KW-1185">Reference proteome</keyword>
<gene>
    <name evidence="13" type="ORF">BDV98DRAFT_578811</name>
</gene>
<feature type="region of interest" description="Disordered" evidence="10">
    <location>
        <begin position="533"/>
        <end position="559"/>
    </location>
</feature>
<dbReference type="STRING" id="1884261.A0A5C3R7P1"/>
<keyword evidence="7 9" id="KW-0378">Hydrolase</keyword>
<dbReference type="InterPro" id="IPR001547">
    <property type="entry name" value="Glyco_hydro_5"/>
</dbReference>
<feature type="signal peptide" evidence="11">
    <location>
        <begin position="1"/>
        <end position="22"/>
    </location>
</feature>
<feature type="chain" id="PRO_5022673892" description="mannan endo-1,4-beta-mannosidase" evidence="11">
    <location>
        <begin position="23"/>
        <end position="586"/>
    </location>
</feature>
<evidence type="ECO:0000256" key="6">
    <source>
        <dbReference type="ARBA" id="ARBA00022729"/>
    </source>
</evidence>
<evidence type="ECO:0000256" key="7">
    <source>
        <dbReference type="ARBA" id="ARBA00022801"/>
    </source>
</evidence>
<evidence type="ECO:0000313" key="13">
    <source>
        <dbReference type="EMBL" id="TFL07394.1"/>
    </source>
</evidence>
<keyword evidence="8 9" id="KW-0326">Glycosidase</keyword>
<keyword evidence="6 11" id="KW-0732">Signal</keyword>
<sequence length="586" mass="64074">MKAPSVFELLFWVLAGLQTVAALQSTPTVTVKRNNHQGPVANNFITTENGQFRVNGSEFKFVGANAYWLPTLNTEEDIRDTLSNMSSHGIKVVRLWAFNDVHAIPENGTWFQLIANGTATINEGPNGLQKLDTVIRIAESLGIYVLLSLTNNWNPMPLFDNLNISLPLNPFDARELPTGTGNNLPRNFLGNDYGGMDAYVREFGTNHDDFYSNDTIVEFFNNYTTRIVSRYSNSTSVFAWEIANDPRCSSTISASDNCRTTTVTNWHARVADSVAAVDPNHLVSSGAHGFFCAECPKLFPVTAPPPPPQPSPPPGERRRRRDIGPLTKRSLLLEKKATRKSNYLSKKSSRPGEGSVRIRGRWVAPPAKRQTQGDFGVGSAFDGTFGVDSEDILNVPNISFVSFQLFPDQEQYQVGSPSDDILNPGQFFNETVQSGISWIQRQVRAAQLINKPIAMTGFGLVTQDNAPRFTSFNDSMPRGDVAVASPDNSTALYGVTDEQRNDAYSQWTNAAVAAGVQGILFWQWGQNNLTAQPGTSISPVNNATESSPVNNSTTQSPNDGYSILGVGEPAVQDIIETTADQLSPAV</sequence>
<evidence type="ECO:0000256" key="8">
    <source>
        <dbReference type="ARBA" id="ARBA00023295"/>
    </source>
</evidence>
<dbReference type="Pfam" id="PF00150">
    <property type="entry name" value="Cellulase"/>
    <property type="match status" value="1"/>
</dbReference>
<accession>A0A5C3R7P1</accession>
<evidence type="ECO:0000256" key="1">
    <source>
        <dbReference type="ARBA" id="ARBA00001678"/>
    </source>
</evidence>
<organism evidence="13 14">
    <name type="scientific">Pterulicium gracile</name>
    <dbReference type="NCBI Taxonomy" id="1884261"/>
    <lineage>
        <taxon>Eukaryota</taxon>
        <taxon>Fungi</taxon>
        <taxon>Dikarya</taxon>
        <taxon>Basidiomycota</taxon>
        <taxon>Agaricomycotina</taxon>
        <taxon>Agaricomycetes</taxon>
        <taxon>Agaricomycetidae</taxon>
        <taxon>Agaricales</taxon>
        <taxon>Pleurotineae</taxon>
        <taxon>Pterulaceae</taxon>
        <taxon>Pterulicium</taxon>
    </lineage>
</organism>
<evidence type="ECO:0000256" key="2">
    <source>
        <dbReference type="ARBA" id="ARBA00004613"/>
    </source>
</evidence>
<evidence type="ECO:0000259" key="12">
    <source>
        <dbReference type="Pfam" id="PF00150"/>
    </source>
</evidence>
<evidence type="ECO:0000256" key="4">
    <source>
        <dbReference type="ARBA" id="ARBA00012706"/>
    </source>
</evidence>
<dbReference type="OrthoDB" id="406631at2759"/>
<dbReference type="GO" id="GO:0016985">
    <property type="term" value="F:mannan endo-1,4-beta-mannosidase activity"/>
    <property type="evidence" value="ECO:0007669"/>
    <property type="project" value="UniProtKB-EC"/>
</dbReference>
<comment type="subcellular location">
    <subcellularLocation>
        <location evidence="2">Secreted</location>
    </subcellularLocation>
</comment>
<keyword evidence="5" id="KW-0964">Secreted</keyword>
<protein>
    <recommendedName>
        <fullName evidence="4">mannan endo-1,4-beta-mannosidase</fullName>
        <ecNumber evidence="4">3.2.1.78</ecNumber>
    </recommendedName>
</protein>
<dbReference type="EMBL" id="ML178814">
    <property type="protein sequence ID" value="TFL07394.1"/>
    <property type="molecule type" value="Genomic_DNA"/>
</dbReference>
<dbReference type="PANTHER" id="PTHR31451:SF39">
    <property type="entry name" value="MANNAN ENDO-1,4-BETA-MANNOSIDASE 1"/>
    <property type="match status" value="1"/>
</dbReference>
<dbReference type="PANTHER" id="PTHR31451">
    <property type="match status" value="1"/>
</dbReference>
<evidence type="ECO:0000256" key="11">
    <source>
        <dbReference type="SAM" id="SignalP"/>
    </source>
</evidence>
<evidence type="ECO:0000256" key="5">
    <source>
        <dbReference type="ARBA" id="ARBA00022525"/>
    </source>
</evidence>
<reference evidence="13 14" key="1">
    <citation type="journal article" date="2019" name="Nat. Ecol. Evol.">
        <title>Megaphylogeny resolves global patterns of mushroom evolution.</title>
        <authorList>
            <person name="Varga T."/>
            <person name="Krizsan K."/>
            <person name="Foldi C."/>
            <person name="Dima B."/>
            <person name="Sanchez-Garcia M."/>
            <person name="Sanchez-Ramirez S."/>
            <person name="Szollosi G.J."/>
            <person name="Szarkandi J.G."/>
            <person name="Papp V."/>
            <person name="Albert L."/>
            <person name="Andreopoulos W."/>
            <person name="Angelini C."/>
            <person name="Antonin V."/>
            <person name="Barry K.W."/>
            <person name="Bougher N.L."/>
            <person name="Buchanan P."/>
            <person name="Buyck B."/>
            <person name="Bense V."/>
            <person name="Catcheside P."/>
            <person name="Chovatia M."/>
            <person name="Cooper J."/>
            <person name="Damon W."/>
            <person name="Desjardin D."/>
            <person name="Finy P."/>
            <person name="Geml J."/>
            <person name="Haridas S."/>
            <person name="Hughes K."/>
            <person name="Justo A."/>
            <person name="Karasinski D."/>
            <person name="Kautmanova I."/>
            <person name="Kiss B."/>
            <person name="Kocsube S."/>
            <person name="Kotiranta H."/>
            <person name="LaButti K.M."/>
            <person name="Lechner B.E."/>
            <person name="Liimatainen K."/>
            <person name="Lipzen A."/>
            <person name="Lukacs Z."/>
            <person name="Mihaltcheva S."/>
            <person name="Morgado L.N."/>
            <person name="Niskanen T."/>
            <person name="Noordeloos M.E."/>
            <person name="Ohm R.A."/>
            <person name="Ortiz-Santana B."/>
            <person name="Ovrebo C."/>
            <person name="Racz N."/>
            <person name="Riley R."/>
            <person name="Savchenko A."/>
            <person name="Shiryaev A."/>
            <person name="Soop K."/>
            <person name="Spirin V."/>
            <person name="Szebenyi C."/>
            <person name="Tomsovsky M."/>
            <person name="Tulloss R.E."/>
            <person name="Uehling J."/>
            <person name="Grigoriev I.V."/>
            <person name="Vagvolgyi C."/>
            <person name="Papp T."/>
            <person name="Martin F.M."/>
            <person name="Miettinen O."/>
            <person name="Hibbett D.S."/>
            <person name="Nagy L.G."/>
        </authorList>
    </citation>
    <scope>NUCLEOTIDE SEQUENCE [LARGE SCALE GENOMIC DNA]</scope>
    <source>
        <strain evidence="13 14">CBS 309.79</strain>
    </source>
</reference>
<feature type="region of interest" description="Disordered" evidence="10">
    <location>
        <begin position="301"/>
        <end position="331"/>
    </location>
</feature>
<comment type="similarity">
    <text evidence="3 9">Belongs to the glycosyl hydrolase 5 (cellulase A) family.</text>
</comment>
<name>A0A5C3R7P1_9AGAR</name>
<proteinExistence type="inferred from homology"/>
<dbReference type="InterPro" id="IPR017853">
    <property type="entry name" value="GH"/>
</dbReference>
<dbReference type="InterPro" id="IPR045053">
    <property type="entry name" value="MAN-like"/>
</dbReference>
<dbReference type="Gene3D" id="3.20.20.80">
    <property type="entry name" value="Glycosidases"/>
    <property type="match status" value="2"/>
</dbReference>
<feature type="domain" description="Glycoside hydrolase family 5" evidence="12">
    <location>
        <begin position="55"/>
        <end position="285"/>
    </location>
</feature>
<evidence type="ECO:0000313" key="14">
    <source>
        <dbReference type="Proteomes" id="UP000305067"/>
    </source>
</evidence>
<evidence type="ECO:0000256" key="10">
    <source>
        <dbReference type="SAM" id="MobiDB-lite"/>
    </source>
</evidence>
<evidence type="ECO:0000256" key="9">
    <source>
        <dbReference type="RuleBase" id="RU361153"/>
    </source>
</evidence>
<dbReference type="GO" id="GO:0046355">
    <property type="term" value="P:mannan catabolic process"/>
    <property type="evidence" value="ECO:0007669"/>
    <property type="project" value="UniProtKB-ARBA"/>
</dbReference>
<feature type="compositionally biased region" description="Pro residues" evidence="10">
    <location>
        <begin position="302"/>
        <end position="314"/>
    </location>
</feature>